<dbReference type="AlphaFoldDB" id="A0AAE0KI49"/>
<dbReference type="PANTHER" id="PTHR35204:SF1">
    <property type="entry name" value="ENTEROTOXIN"/>
    <property type="match status" value="1"/>
</dbReference>
<comment type="caution">
    <text evidence="3">The sequence shown here is derived from an EMBL/GenBank/DDBJ whole genome shotgun (WGS) entry which is preliminary data.</text>
</comment>
<accession>A0AAE0KI49</accession>
<feature type="signal peptide" evidence="2">
    <location>
        <begin position="1"/>
        <end position="28"/>
    </location>
</feature>
<name>A0AAE0KI49_9PEZI</name>
<dbReference type="EMBL" id="JAULSN010000003">
    <property type="protein sequence ID" value="KAK3377109.1"/>
    <property type="molecule type" value="Genomic_DNA"/>
</dbReference>
<gene>
    <name evidence="3" type="ORF">B0T24DRAFT_656797</name>
</gene>
<keyword evidence="4" id="KW-1185">Reference proteome</keyword>
<evidence type="ECO:0000256" key="1">
    <source>
        <dbReference type="SAM" id="MobiDB-lite"/>
    </source>
</evidence>
<reference evidence="3" key="2">
    <citation type="submission" date="2023-06" db="EMBL/GenBank/DDBJ databases">
        <authorList>
            <consortium name="Lawrence Berkeley National Laboratory"/>
            <person name="Haridas S."/>
            <person name="Hensen N."/>
            <person name="Bonometti L."/>
            <person name="Westerberg I."/>
            <person name="Brannstrom I.O."/>
            <person name="Guillou S."/>
            <person name="Cros-Aarteil S."/>
            <person name="Calhoun S."/>
            <person name="Kuo A."/>
            <person name="Mondo S."/>
            <person name="Pangilinan J."/>
            <person name="Riley R."/>
            <person name="Labutti K."/>
            <person name="Andreopoulos B."/>
            <person name="Lipzen A."/>
            <person name="Chen C."/>
            <person name="Yanf M."/>
            <person name="Daum C."/>
            <person name="Ng V."/>
            <person name="Clum A."/>
            <person name="Steindorff A."/>
            <person name="Ohm R."/>
            <person name="Martin F."/>
            <person name="Silar P."/>
            <person name="Natvig D."/>
            <person name="Lalanne C."/>
            <person name="Gautier V."/>
            <person name="Ament-Velasquez S.L."/>
            <person name="Kruys A."/>
            <person name="Hutchinson M.I."/>
            <person name="Powell A.J."/>
            <person name="Barry K."/>
            <person name="Miller A.N."/>
            <person name="Grigoriev I.V."/>
            <person name="Debuchy R."/>
            <person name="Gladieux P."/>
            <person name="Thoren M.H."/>
            <person name="Johannesson H."/>
        </authorList>
    </citation>
    <scope>NUCLEOTIDE SEQUENCE</scope>
    <source>
        <strain evidence="3">CBS 958.72</strain>
    </source>
</reference>
<feature type="region of interest" description="Disordered" evidence="1">
    <location>
        <begin position="115"/>
        <end position="151"/>
    </location>
</feature>
<feature type="chain" id="PRO_5041997146" evidence="2">
    <location>
        <begin position="29"/>
        <end position="501"/>
    </location>
</feature>
<evidence type="ECO:0000313" key="3">
    <source>
        <dbReference type="EMBL" id="KAK3377109.1"/>
    </source>
</evidence>
<protein>
    <submittedName>
        <fullName evidence="3">Uncharacterized protein</fullName>
    </submittedName>
</protein>
<evidence type="ECO:0000313" key="4">
    <source>
        <dbReference type="Proteomes" id="UP001287356"/>
    </source>
</evidence>
<dbReference type="Proteomes" id="UP001287356">
    <property type="component" value="Unassembled WGS sequence"/>
</dbReference>
<dbReference type="InterPro" id="IPR038921">
    <property type="entry name" value="YOR389W-like"/>
</dbReference>
<sequence length="501" mass="55698">MKNRPVLRHFAAGLAAVTFLILWGAASAVNVAVDPAPNFDFGPSEEAARHNGFHIFNAVHSALRQWGSSLNHNGLSLFLATVPNDVLLYHGDNVPDLPPSFEWLAFEIEHAEQFARPRRSRRMPDPPPGLLNQHAQGGQAKSAHDDGDEEPHEYPGYLQIYRVTKPLRVLYVDGMGAGKTDLGTLDTQDFLLRNSRSEHPIRDYERGQDLCDIAVAWGLQGVLRMEAGFEIIKCNFSDSVEVVSVRQRPALADPGSRDYFERYHGIGSGRAVLDFSSMVSALFYPVNLTNPDPERPELLRLAGATEKQLHAIRLRLAEVVKARSRDTPASSINWQGVADMIVARYADRLKSMADKTKSLGAIRGAINQLLNLHIDYPPEGKKEMGKEDRLILAGIEHVTSSICSALFSVRKLVVADPYADQVSLSAAWTRWKQCPLCEYDEVCFVAMWPFGDRESHEQPSCRNSSTIGGDRRGSYWPHCQSGCPAQEPLLQHVSTERGLIK</sequence>
<keyword evidence="2" id="KW-0732">Signal</keyword>
<evidence type="ECO:0000256" key="2">
    <source>
        <dbReference type="SAM" id="SignalP"/>
    </source>
</evidence>
<reference evidence="3" key="1">
    <citation type="journal article" date="2023" name="Mol. Phylogenet. Evol.">
        <title>Genome-scale phylogeny and comparative genomics of the fungal order Sordariales.</title>
        <authorList>
            <person name="Hensen N."/>
            <person name="Bonometti L."/>
            <person name="Westerberg I."/>
            <person name="Brannstrom I.O."/>
            <person name="Guillou S."/>
            <person name="Cros-Aarteil S."/>
            <person name="Calhoun S."/>
            <person name="Haridas S."/>
            <person name="Kuo A."/>
            <person name="Mondo S."/>
            <person name="Pangilinan J."/>
            <person name="Riley R."/>
            <person name="LaButti K."/>
            <person name="Andreopoulos B."/>
            <person name="Lipzen A."/>
            <person name="Chen C."/>
            <person name="Yan M."/>
            <person name="Daum C."/>
            <person name="Ng V."/>
            <person name="Clum A."/>
            <person name="Steindorff A."/>
            <person name="Ohm R.A."/>
            <person name="Martin F."/>
            <person name="Silar P."/>
            <person name="Natvig D.O."/>
            <person name="Lalanne C."/>
            <person name="Gautier V."/>
            <person name="Ament-Velasquez S.L."/>
            <person name="Kruys A."/>
            <person name="Hutchinson M.I."/>
            <person name="Powell A.J."/>
            <person name="Barry K."/>
            <person name="Miller A.N."/>
            <person name="Grigoriev I.V."/>
            <person name="Debuchy R."/>
            <person name="Gladieux P."/>
            <person name="Hiltunen Thoren M."/>
            <person name="Johannesson H."/>
        </authorList>
    </citation>
    <scope>NUCLEOTIDE SEQUENCE</scope>
    <source>
        <strain evidence="3">CBS 958.72</strain>
    </source>
</reference>
<dbReference type="PANTHER" id="PTHR35204">
    <property type="entry name" value="YALI0A21131P"/>
    <property type="match status" value="1"/>
</dbReference>
<organism evidence="3 4">
    <name type="scientific">Lasiosphaeria ovina</name>
    <dbReference type="NCBI Taxonomy" id="92902"/>
    <lineage>
        <taxon>Eukaryota</taxon>
        <taxon>Fungi</taxon>
        <taxon>Dikarya</taxon>
        <taxon>Ascomycota</taxon>
        <taxon>Pezizomycotina</taxon>
        <taxon>Sordariomycetes</taxon>
        <taxon>Sordariomycetidae</taxon>
        <taxon>Sordariales</taxon>
        <taxon>Lasiosphaeriaceae</taxon>
        <taxon>Lasiosphaeria</taxon>
    </lineage>
</organism>
<proteinExistence type="predicted"/>